<keyword evidence="3" id="KW-1185">Reference proteome</keyword>
<evidence type="ECO:0000313" key="2">
    <source>
        <dbReference type="EMBL" id="CAK9066232.1"/>
    </source>
</evidence>
<feature type="region of interest" description="Disordered" evidence="1">
    <location>
        <begin position="30"/>
        <end position="76"/>
    </location>
</feature>
<dbReference type="Proteomes" id="UP001642484">
    <property type="component" value="Unassembled WGS sequence"/>
</dbReference>
<proteinExistence type="predicted"/>
<sequence length="148" mass="15993">MAGAIFRRRSPGRSWSNAWAASGARCASDWRPPEAVKGGRRSATRGCSDPKASLRTSGGRRCSANMTRHGAGSWENMENPPTIWVQSVRTLRAHTGTLGEVPLLPAAKLAAVVSFGVTFGHAECTFQAELALKATVLFCFEAWFSRLQ</sequence>
<gene>
    <name evidence="2" type="ORF">CCMP2556_LOCUS32518</name>
</gene>
<organism evidence="2 3">
    <name type="scientific">Durusdinium trenchii</name>
    <dbReference type="NCBI Taxonomy" id="1381693"/>
    <lineage>
        <taxon>Eukaryota</taxon>
        <taxon>Sar</taxon>
        <taxon>Alveolata</taxon>
        <taxon>Dinophyceae</taxon>
        <taxon>Suessiales</taxon>
        <taxon>Symbiodiniaceae</taxon>
        <taxon>Durusdinium</taxon>
    </lineage>
</organism>
<comment type="caution">
    <text evidence="2">The sequence shown here is derived from an EMBL/GenBank/DDBJ whole genome shotgun (WGS) entry which is preliminary data.</text>
</comment>
<evidence type="ECO:0000313" key="3">
    <source>
        <dbReference type="Proteomes" id="UP001642484"/>
    </source>
</evidence>
<name>A0ABP0NSS7_9DINO</name>
<evidence type="ECO:0000256" key="1">
    <source>
        <dbReference type="SAM" id="MobiDB-lite"/>
    </source>
</evidence>
<reference evidence="2 3" key="1">
    <citation type="submission" date="2024-02" db="EMBL/GenBank/DDBJ databases">
        <authorList>
            <person name="Chen Y."/>
            <person name="Shah S."/>
            <person name="Dougan E. K."/>
            <person name="Thang M."/>
            <person name="Chan C."/>
        </authorList>
    </citation>
    <scope>NUCLEOTIDE SEQUENCE [LARGE SCALE GENOMIC DNA]</scope>
</reference>
<protein>
    <submittedName>
        <fullName evidence="2">Uncharacterized protein</fullName>
    </submittedName>
</protein>
<accession>A0ABP0NSS7</accession>
<dbReference type="EMBL" id="CAXAMN010022084">
    <property type="protein sequence ID" value="CAK9066232.1"/>
    <property type="molecule type" value="Genomic_DNA"/>
</dbReference>